<organism evidence="3 4">
    <name type="scientific">Purpureocillium lavendulum</name>
    <dbReference type="NCBI Taxonomy" id="1247861"/>
    <lineage>
        <taxon>Eukaryota</taxon>
        <taxon>Fungi</taxon>
        <taxon>Dikarya</taxon>
        <taxon>Ascomycota</taxon>
        <taxon>Pezizomycotina</taxon>
        <taxon>Sordariomycetes</taxon>
        <taxon>Hypocreomycetidae</taxon>
        <taxon>Hypocreales</taxon>
        <taxon>Ophiocordycipitaceae</taxon>
        <taxon>Purpureocillium</taxon>
    </lineage>
</organism>
<reference evidence="3" key="1">
    <citation type="submission" date="2023-01" db="EMBL/GenBank/DDBJ databases">
        <title>The growth and conidiation of Purpureocillium lavendulum are regulated by nitrogen source and histone H3K14 acetylation.</title>
        <authorList>
            <person name="Tang P."/>
            <person name="Han J."/>
            <person name="Zhang C."/>
            <person name="Tang P."/>
            <person name="Qi F."/>
            <person name="Zhang K."/>
            <person name="Liang L."/>
        </authorList>
    </citation>
    <scope>NUCLEOTIDE SEQUENCE</scope>
    <source>
        <strain evidence="3">YMF1.00683</strain>
    </source>
</reference>
<dbReference type="Pfam" id="PF07859">
    <property type="entry name" value="Abhydrolase_3"/>
    <property type="match status" value="1"/>
</dbReference>
<evidence type="ECO:0000313" key="4">
    <source>
        <dbReference type="Proteomes" id="UP001163105"/>
    </source>
</evidence>
<evidence type="ECO:0000259" key="2">
    <source>
        <dbReference type="Pfam" id="PF07859"/>
    </source>
</evidence>
<dbReference type="PANTHER" id="PTHR48081:SF8">
    <property type="entry name" value="ALPHA_BETA HYDROLASE FOLD-3 DOMAIN-CONTAINING PROTEIN-RELATED"/>
    <property type="match status" value="1"/>
</dbReference>
<dbReference type="SUPFAM" id="SSF53474">
    <property type="entry name" value="alpha/beta-Hydrolases"/>
    <property type="match status" value="1"/>
</dbReference>
<dbReference type="Proteomes" id="UP001163105">
    <property type="component" value="Unassembled WGS sequence"/>
</dbReference>
<dbReference type="PANTHER" id="PTHR48081">
    <property type="entry name" value="AB HYDROLASE SUPERFAMILY PROTEIN C4A8.06C"/>
    <property type="match status" value="1"/>
</dbReference>
<dbReference type="AlphaFoldDB" id="A0AB34FTP2"/>
<dbReference type="InterPro" id="IPR013094">
    <property type="entry name" value="AB_hydrolase_3"/>
</dbReference>
<keyword evidence="4" id="KW-1185">Reference proteome</keyword>
<feature type="domain" description="Alpha/beta hydrolase fold-3" evidence="2">
    <location>
        <begin position="109"/>
        <end position="314"/>
    </location>
</feature>
<sequence length="341" mass="36743">MSQQIPIAVTQSTASSTTVDMEFAVARPPLDPSIGGEQPEMFVTETIDIGQLRKATMSAHSVDTVLGIFPDYSHTEHIAQSIGDGDNNVLLSVFRPKNPTSAKLPCLYSLHGGGQITGNRFAALDVLMGYFGGRDLVAVSPEYRLAPENKAPDGAKDCYKGLVWMVEHAGELGIDPSRIFVCGISGGGPLAAATAILARDKQHPKIYAQMLLTPMLDDRCNTVSAKQFHKGVPWCGAANIEAWDMVLGNRRGKPDVSHLEAPARATDLSGLPATFIDVGECEVFRDEAVAYASKMWECGSTAELHVWPGAYHGFDIFAPDTSLAKVAIETKKAWIKRILST</sequence>
<dbReference type="Gene3D" id="3.40.50.1820">
    <property type="entry name" value="alpha/beta hydrolase"/>
    <property type="match status" value="1"/>
</dbReference>
<keyword evidence="1" id="KW-0378">Hydrolase</keyword>
<evidence type="ECO:0000256" key="1">
    <source>
        <dbReference type="ARBA" id="ARBA00022801"/>
    </source>
</evidence>
<proteinExistence type="predicted"/>
<evidence type="ECO:0000313" key="3">
    <source>
        <dbReference type="EMBL" id="KAJ6442477.1"/>
    </source>
</evidence>
<dbReference type="EMBL" id="JAQHRD010000003">
    <property type="protein sequence ID" value="KAJ6442477.1"/>
    <property type="molecule type" value="Genomic_DNA"/>
</dbReference>
<dbReference type="GO" id="GO:0016787">
    <property type="term" value="F:hydrolase activity"/>
    <property type="evidence" value="ECO:0007669"/>
    <property type="project" value="UniProtKB-KW"/>
</dbReference>
<dbReference type="InterPro" id="IPR050300">
    <property type="entry name" value="GDXG_lipolytic_enzyme"/>
</dbReference>
<accession>A0AB34FTP2</accession>
<name>A0AB34FTP2_9HYPO</name>
<protein>
    <recommendedName>
        <fullName evidence="2">Alpha/beta hydrolase fold-3 domain-containing protein</fullName>
    </recommendedName>
</protein>
<comment type="caution">
    <text evidence="3">The sequence shown here is derived from an EMBL/GenBank/DDBJ whole genome shotgun (WGS) entry which is preliminary data.</text>
</comment>
<dbReference type="InterPro" id="IPR029058">
    <property type="entry name" value="AB_hydrolase_fold"/>
</dbReference>
<gene>
    <name evidence="3" type="ORF">O9K51_03652</name>
</gene>